<proteinExistence type="predicted"/>
<evidence type="ECO:0000313" key="2">
    <source>
        <dbReference type="Proteomes" id="UP000828390"/>
    </source>
</evidence>
<gene>
    <name evidence="1" type="ORF">DPMN_183498</name>
</gene>
<dbReference type="EMBL" id="JAIWYP010000010">
    <property type="protein sequence ID" value="KAH3749009.1"/>
    <property type="molecule type" value="Genomic_DNA"/>
</dbReference>
<comment type="caution">
    <text evidence="1">The sequence shown here is derived from an EMBL/GenBank/DDBJ whole genome shotgun (WGS) entry which is preliminary data.</text>
</comment>
<organism evidence="1 2">
    <name type="scientific">Dreissena polymorpha</name>
    <name type="common">Zebra mussel</name>
    <name type="synonym">Mytilus polymorpha</name>
    <dbReference type="NCBI Taxonomy" id="45954"/>
    <lineage>
        <taxon>Eukaryota</taxon>
        <taxon>Metazoa</taxon>
        <taxon>Spiralia</taxon>
        <taxon>Lophotrochozoa</taxon>
        <taxon>Mollusca</taxon>
        <taxon>Bivalvia</taxon>
        <taxon>Autobranchia</taxon>
        <taxon>Heteroconchia</taxon>
        <taxon>Euheterodonta</taxon>
        <taxon>Imparidentia</taxon>
        <taxon>Neoheterodontei</taxon>
        <taxon>Myida</taxon>
        <taxon>Dreissenoidea</taxon>
        <taxon>Dreissenidae</taxon>
        <taxon>Dreissena</taxon>
    </lineage>
</organism>
<reference evidence="1" key="1">
    <citation type="journal article" date="2019" name="bioRxiv">
        <title>The Genome of the Zebra Mussel, Dreissena polymorpha: A Resource for Invasive Species Research.</title>
        <authorList>
            <person name="McCartney M.A."/>
            <person name="Auch B."/>
            <person name="Kono T."/>
            <person name="Mallez S."/>
            <person name="Zhang Y."/>
            <person name="Obille A."/>
            <person name="Becker A."/>
            <person name="Abrahante J.E."/>
            <person name="Garbe J."/>
            <person name="Badalamenti J.P."/>
            <person name="Herman A."/>
            <person name="Mangelson H."/>
            <person name="Liachko I."/>
            <person name="Sullivan S."/>
            <person name="Sone E.D."/>
            <person name="Koren S."/>
            <person name="Silverstein K.A.T."/>
            <person name="Beckman K.B."/>
            <person name="Gohl D.M."/>
        </authorList>
    </citation>
    <scope>NUCLEOTIDE SEQUENCE</scope>
    <source>
        <strain evidence="1">Duluth1</strain>
        <tissue evidence="1">Whole animal</tissue>
    </source>
</reference>
<keyword evidence="2" id="KW-1185">Reference proteome</keyword>
<accession>A0A9D4DGQ8</accession>
<sequence>MVPVRSMSDCDNGTSTYHVRLLQRYQYTDCQTETMVQVYSMSDCDQYQYIACQTETMVPVCILYKCDNGSIV</sequence>
<reference evidence="1" key="2">
    <citation type="submission" date="2020-11" db="EMBL/GenBank/DDBJ databases">
        <authorList>
            <person name="McCartney M.A."/>
            <person name="Auch B."/>
            <person name="Kono T."/>
            <person name="Mallez S."/>
            <person name="Becker A."/>
            <person name="Gohl D.M."/>
            <person name="Silverstein K.A.T."/>
            <person name="Koren S."/>
            <person name="Bechman K.B."/>
            <person name="Herman A."/>
            <person name="Abrahante J.E."/>
            <person name="Garbe J."/>
        </authorList>
    </citation>
    <scope>NUCLEOTIDE SEQUENCE</scope>
    <source>
        <strain evidence="1">Duluth1</strain>
        <tissue evidence="1">Whole animal</tissue>
    </source>
</reference>
<protein>
    <submittedName>
        <fullName evidence="1">Uncharacterized protein</fullName>
    </submittedName>
</protein>
<evidence type="ECO:0000313" key="1">
    <source>
        <dbReference type="EMBL" id="KAH3749009.1"/>
    </source>
</evidence>
<dbReference type="Proteomes" id="UP000828390">
    <property type="component" value="Unassembled WGS sequence"/>
</dbReference>
<dbReference type="AlphaFoldDB" id="A0A9D4DGQ8"/>
<name>A0A9D4DGQ8_DREPO</name>